<dbReference type="GO" id="GO:0008983">
    <property type="term" value="F:protein-glutamate O-methyltransferase activity"/>
    <property type="evidence" value="ECO:0007669"/>
    <property type="project" value="UniProtKB-EC"/>
</dbReference>
<evidence type="ECO:0000256" key="6">
    <source>
        <dbReference type="PIRSR" id="PIRSR000410-1"/>
    </source>
</evidence>
<dbReference type="Gene3D" id="1.10.155.10">
    <property type="entry name" value="Chemotaxis receptor methyltransferase CheR, N-terminal domain"/>
    <property type="match status" value="1"/>
</dbReference>
<dbReference type="GO" id="GO:0032259">
    <property type="term" value="P:methylation"/>
    <property type="evidence" value="ECO:0007669"/>
    <property type="project" value="UniProtKB-KW"/>
</dbReference>
<dbReference type="SUPFAM" id="SSF47757">
    <property type="entry name" value="Chemotaxis receptor methyltransferase CheR, N-terminal domain"/>
    <property type="match status" value="1"/>
</dbReference>
<gene>
    <name evidence="8" type="ORF">CH338_25285</name>
</gene>
<feature type="binding site" evidence="6">
    <location>
        <position position="177"/>
    </location>
    <ligand>
        <name>S-adenosyl-L-methionine</name>
        <dbReference type="ChEBI" id="CHEBI:59789"/>
    </ligand>
</feature>
<dbReference type="SUPFAM" id="SSF53335">
    <property type="entry name" value="S-adenosyl-L-methionine-dependent methyltransferases"/>
    <property type="match status" value="1"/>
</dbReference>
<comment type="catalytic activity">
    <reaction evidence="1 5">
        <text>L-glutamyl-[protein] + S-adenosyl-L-methionine = [protein]-L-glutamate 5-O-methyl ester + S-adenosyl-L-homocysteine</text>
        <dbReference type="Rhea" id="RHEA:24452"/>
        <dbReference type="Rhea" id="RHEA-COMP:10208"/>
        <dbReference type="Rhea" id="RHEA-COMP:10311"/>
        <dbReference type="ChEBI" id="CHEBI:29973"/>
        <dbReference type="ChEBI" id="CHEBI:57856"/>
        <dbReference type="ChEBI" id="CHEBI:59789"/>
        <dbReference type="ChEBI" id="CHEBI:82795"/>
        <dbReference type="EC" id="2.1.1.80"/>
    </reaction>
</comment>
<evidence type="ECO:0000256" key="5">
    <source>
        <dbReference type="PIRNR" id="PIRNR000410"/>
    </source>
</evidence>
<feature type="binding site" evidence="6">
    <location>
        <position position="151"/>
    </location>
    <ligand>
        <name>S-adenosyl-L-methionine</name>
        <dbReference type="ChEBI" id="CHEBI:59789"/>
    </ligand>
</feature>
<feature type="binding site" evidence="6">
    <location>
        <position position="105"/>
    </location>
    <ligand>
        <name>S-adenosyl-L-methionine</name>
        <dbReference type="ChEBI" id="CHEBI:59789"/>
    </ligand>
</feature>
<evidence type="ECO:0000256" key="4">
    <source>
        <dbReference type="ARBA" id="ARBA00022691"/>
    </source>
</evidence>
<dbReference type="InterPro" id="IPR029063">
    <property type="entry name" value="SAM-dependent_MTases_sf"/>
</dbReference>
<dbReference type="EC" id="2.1.1.80" evidence="5"/>
<sequence>MRRAGIVSRALAKASADAGTGAAEPSWVDGHDRLGARDFQRLAAFIHDYSGIKVPPSKSTMIEGRLRKRVRALGMRSLDEYCKYLFNDQGLAAEEVHLIDVVTTNKTEFFREPEHFRILTDSVLPQIAAERRISVRSPVKVWSAAASTGAEAYTIAMVLAEQQRRTPELSGVVYATDICTEVLGTAQGGIFPVEMVTPVPPEMRTRYVMRAKDRSSRLVRMVPELRAMVQFGRLNLMDASYAMERDLDIVFCRNVLIYFDKPTQLAVLRRLCDHLRPGGWLFLGHSETLSGFDLPVRPAGTAVYRRS</sequence>
<dbReference type="EMBL" id="NPEU01000474">
    <property type="protein sequence ID" value="RAI31780.1"/>
    <property type="molecule type" value="Genomic_DNA"/>
</dbReference>
<dbReference type="PROSITE" id="PS50123">
    <property type="entry name" value="CHER"/>
    <property type="match status" value="1"/>
</dbReference>
<keyword evidence="4 5" id="KW-0949">S-adenosyl-L-methionine</keyword>
<organism evidence="8 9">
    <name type="scientific">Rhodoplanes elegans</name>
    <dbReference type="NCBI Taxonomy" id="29408"/>
    <lineage>
        <taxon>Bacteria</taxon>
        <taxon>Pseudomonadati</taxon>
        <taxon>Pseudomonadota</taxon>
        <taxon>Alphaproteobacteria</taxon>
        <taxon>Hyphomicrobiales</taxon>
        <taxon>Nitrobacteraceae</taxon>
        <taxon>Rhodoplanes</taxon>
    </lineage>
</organism>
<evidence type="ECO:0000313" key="8">
    <source>
        <dbReference type="EMBL" id="RAI31780.1"/>
    </source>
</evidence>
<dbReference type="Pfam" id="PF03705">
    <property type="entry name" value="CheR_N"/>
    <property type="match status" value="1"/>
</dbReference>
<dbReference type="InterPro" id="IPR036804">
    <property type="entry name" value="CheR_N_sf"/>
</dbReference>
<dbReference type="Proteomes" id="UP000248863">
    <property type="component" value="Unassembled WGS sequence"/>
</dbReference>
<dbReference type="SMART" id="SM00138">
    <property type="entry name" value="MeTrc"/>
    <property type="match status" value="1"/>
</dbReference>
<dbReference type="InterPro" id="IPR000780">
    <property type="entry name" value="CheR_MeTrfase"/>
</dbReference>
<dbReference type="InterPro" id="IPR050903">
    <property type="entry name" value="Bact_Chemotaxis_MeTrfase"/>
</dbReference>
<dbReference type="PANTHER" id="PTHR24422:SF26">
    <property type="entry name" value="CHEMOTAXIS PROTEIN METHYLTRANSFERASE"/>
    <property type="match status" value="1"/>
</dbReference>
<name>A0A327JZ08_9BRAD</name>
<feature type="binding site" evidence="6">
    <location>
        <begin position="235"/>
        <end position="236"/>
    </location>
    <ligand>
        <name>S-adenosyl-L-methionine</name>
        <dbReference type="ChEBI" id="CHEBI:59789"/>
    </ligand>
</feature>
<keyword evidence="3 5" id="KW-0808">Transferase</keyword>
<dbReference type="PIRSF" id="PIRSF000410">
    <property type="entry name" value="CheR"/>
    <property type="match status" value="1"/>
</dbReference>
<dbReference type="AlphaFoldDB" id="A0A327JZ08"/>
<keyword evidence="2 5" id="KW-0489">Methyltransferase</keyword>
<evidence type="ECO:0000259" key="7">
    <source>
        <dbReference type="PROSITE" id="PS50123"/>
    </source>
</evidence>
<evidence type="ECO:0000256" key="3">
    <source>
        <dbReference type="ARBA" id="ARBA00022679"/>
    </source>
</evidence>
<feature type="binding site" evidence="6">
    <location>
        <position position="111"/>
    </location>
    <ligand>
        <name>S-adenosyl-L-methionine</name>
        <dbReference type="ChEBI" id="CHEBI:59789"/>
    </ligand>
</feature>
<comment type="function">
    <text evidence="5">Methylation of the membrane-bound methyl-accepting chemotaxis proteins (MCP) to form gamma-glutamyl methyl ester residues in MCP.</text>
</comment>
<keyword evidence="9" id="KW-1185">Reference proteome</keyword>
<dbReference type="PANTHER" id="PTHR24422">
    <property type="entry name" value="CHEMOTAXIS PROTEIN METHYLTRANSFERASE"/>
    <property type="match status" value="1"/>
</dbReference>
<dbReference type="PRINTS" id="PR00996">
    <property type="entry name" value="CHERMTFRASE"/>
</dbReference>
<dbReference type="Pfam" id="PF01739">
    <property type="entry name" value="CheR"/>
    <property type="match status" value="1"/>
</dbReference>
<dbReference type="InterPro" id="IPR022642">
    <property type="entry name" value="CheR_C"/>
</dbReference>
<accession>A0A327JZ08</accession>
<evidence type="ECO:0000313" key="9">
    <source>
        <dbReference type="Proteomes" id="UP000248863"/>
    </source>
</evidence>
<feature type="binding site" evidence="6">
    <location>
        <begin position="253"/>
        <end position="254"/>
    </location>
    <ligand>
        <name>S-adenosyl-L-methionine</name>
        <dbReference type="ChEBI" id="CHEBI:59789"/>
    </ligand>
</feature>
<dbReference type="InterPro" id="IPR022641">
    <property type="entry name" value="CheR_N"/>
</dbReference>
<protein>
    <recommendedName>
        <fullName evidence="5">Chemotaxis protein methyltransferase</fullName>
        <ecNumber evidence="5">2.1.1.80</ecNumber>
    </recommendedName>
</protein>
<dbReference type="Gene3D" id="3.40.50.150">
    <property type="entry name" value="Vaccinia Virus protein VP39"/>
    <property type="match status" value="1"/>
</dbReference>
<feature type="binding site" evidence="6">
    <location>
        <position position="107"/>
    </location>
    <ligand>
        <name>S-adenosyl-L-methionine</name>
        <dbReference type="ChEBI" id="CHEBI:59789"/>
    </ligand>
</feature>
<comment type="caution">
    <text evidence="8">The sequence shown here is derived from an EMBL/GenBank/DDBJ whole genome shotgun (WGS) entry which is preliminary data.</text>
</comment>
<evidence type="ECO:0000256" key="2">
    <source>
        <dbReference type="ARBA" id="ARBA00022603"/>
    </source>
</evidence>
<evidence type="ECO:0000256" key="1">
    <source>
        <dbReference type="ARBA" id="ARBA00001541"/>
    </source>
</evidence>
<proteinExistence type="predicted"/>
<dbReference type="InterPro" id="IPR026024">
    <property type="entry name" value="Chemotaxis_MeTrfase_CheR"/>
</dbReference>
<reference evidence="8 9" key="1">
    <citation type="submission" date="2017-07" db="EMBL/GenBank/DDBJ databases">
        <title>Draft Genome Sequences of Select Purple Nonsulfur Bacteria.</title>
        <authorList>
            <person name="Lasarre B."/>
            <person name="Mckinlay J.B."/>
        </authorList>
    </citation>
    <scope>NUCLEOTIDE SEQUENCE [LARGE SCALE GENOMIC DNA]</scope>
    <source>
        <strain evidence="8 9">DSM 11907</strain>
    </source>
</reference>
<dbReference type="OrthoDB" id="9816309at2"/>
<feature type="domain" description="CheR-type methyltransferase" evidence="7">
    <location>
        <begin position="37"/>
        <end position="307"/>
    </location>
</feature>